<dbReference type="SUPFAM" id="SSF48371">
    <property type="entry name" value="ARM repeat"/>
    <property type="match status" value="1"/>
</dbReference>
<dbReference type="GO" id="GO:0005829">
    <property type="term" value="C:cytosol"/>
    <property type="evidence" value="ECO:0007669"/>
    <property type="project" value="TreeGrafter"/>
</dbReference>
<comment type="similarity">
    <text evidence="1">Belongs to the TTI2 family.</text>
</comment>
<dbReference type="OrthoDB" id="6417021at2759"/>
<dbReference type="PANTHER" id="PTHR32226">
    <property type="entry name" value="TELO2-INTERACTING PROTEIN 2"/>
    <property type="match status" value="1"/>
</dbReference>
<dbReference type="GO" id="GO:0110078">
    <property type="term" value="C:TTT Hsp90 cochaperone complex"/>
    <property type="evidence" value="ECO:0007669"/>
    <property type="project" value="InterPro"/>
</dbReference>
<dbReference type="InParanoid" id="A0A165QSA3"/>
<evidence type="ECO:0000313" key="3">
    <source>
        <dbReference type="Proteomes" id="UP000077266"/>
    </source>
</evidence>
<evidence type="ECO:0008006" key="4">
    <source>
        <dbReference type="Google" id="ProtNLM"/>
    </source>
</evidence>
<dbReference type="GO" id="GO:0005634">
    <property type="term" value="C:nucleus"/>
    <property type="evidence" value="ECO:0007669"/>
    <property type="project" value="TreeGrafter"/>
</dbReference>
<dbReference type="InterPro" id="IPR018870">
    <property type="entry name" value="Tti2"/>
</dbReference>
<dbReference type="Pfam" id="PF10521">
    <property type="entry name" value="Tti2"/>
    <property type="match status" value="1"/>
</dbReference>
<organism evidence="2 3">
    <name type="scientific">Exidia glandulosa HHB12029</name>
    <dbReference type="NCBI Taxonomy" id="1314781"/>
    <lineage>
        <taxon>Eukaryota</taxon>
        <taxon>Fungi</taxon>
        <taxon>Dikarya</taxon>
        <taxon>Basidiomycota</taxon>
        <taxon>Agaricomycotina</taxon>
        <taxon>Agaricomycetes</taxon>
        <taxon>Auriculariales</taxon>
        <taxon>Exidiaceae</taxon>
        <taxon>Exidia</taxon>
    </lineage>
</organism>
<accession>A0A165QSA3</accession>
<dbReference type="PANTHER" id="PTHR32226:SF2">
    <property type="entry name" value="TELO2-INTERACTING PROTEIN 2"/>
    <property type="match status" value="1"/>
</dbReference>
<dbReference type="FunCoup" id="A0A165QSA3">
    <property type="interactions" value="23"/>
</dbReference>
<dbReference type="EMBL" id="KV425882">
    <property type="protein sequence ID" value="KZW04005.1"/>
    <property type="molecule type" value="Genomic_DNA"/>
</dbReference>
<evidence type="ECO:0000256" key="1">
    <source>
        <dbReference type="ARBA" id="ARBA00034736"/>
    </source>
</evidence>
<keyword evidence="3" id="KW-1185">Reference proteome</keyword>
<proteinExistence type="inferred from homology"/>
<name>A0A165QSA3_EXIGL</name>
<dbReference type="InterPro" id="IPR016024">
    <property type="entry name" value="ARM-type_fold"/>
</dbReference>
<reference evidence="2 3" key="1">
    <citation type="journal article" date="2016" name="Mol. Biol. Evol.">
        <title>Comparative Genomics of Early-Diverging Mushroom-Forming Fungi Provides Insights into the Origins of Lignocellulose Decay Capabilities.</title>
        <authorList>
            <person name="Nagy L.G."/>
            <person name="Riley R."/>
            <person name="Tritt A."/>
            <person name="Adam C."/>
            <person name="Daum C."/>
            <person name="Floudas D."/>
            <person name="Sun H."/>
            <person name="Yadav J.S."/>
            <person name="Pangilinan J."/>
            <person name="Larsson K.H."/>
            <person name="Matsuura K."/>
            <person name="Barry K."/>
            <person name="Labutti K."/>
            <person name="Kuo R."/>
            <person name="Ohm R.A."/>
            <person name="Bhattacharya S.S."/>
            <person name="Shirouzu T."/>
            <person name="Yoshinaga Y."/>
            <person name="Martin F.M."/>
            <person name="Grigoriev I.V."/>
            <person name="Hibbett D.S."/>
        </authorList>
    </citation>
    <scope>NUCLEOTIDE SEQUENCE [LARGE SCALE GENOMIC DNA]</scope>
    <source>
        <strain evidence="2 3">HHB12029</strain>
    </source>
</reference>
<dbReference type="AlphaFoldDB" id="A0A165QSA3"/>
<sequence length="423" mass="46870">MLDDHLDALQVPAPFASYDADSSDVIAATARFSIAADTHLNAVRHADALGGTLSVADQARIVATVAPFDADEPWVSESNHATAKEILDVFAPPGVALIQEILLNHVRPAFAKTPHPAVNLATGRKLARPIGGVGATHDLYDEQTWKKHPGIPAIVHWCTTNIETTEYEQLWHLIVPPLMTLLDDYETRYKIWGVRIATAMLQRAPAALLHRSGIDSLLDKSIVSTFYHLHNPETADLLRISIPGYIALVERCTELDSMDRLNKLFDLMGNNIIGSIWIYASRDADTILATTDVLPDVVQALGISTCRYLKALIPQLLYSLTAEYAFSARQALSSLTALECVLRVCRPRVKAWAEVILTSICRCWVSCIEDTHREKSEDIQTHLVSLLGVLVDIDPVLRQNEIPQIYTAQRDLFHGLFESFIVT</sequence>
<gene>
    <name evidence="2" type="ORF">EXIGLDRAFT_716025</name>
</gene>
<evidence type="ECO:0000313" key="2">
    <source>
        <dbReference type="EMBL" id="KZW04005.1"/>
    </source>
</evidence>
<dbReference type="Proteomes" id="UP000077266">
    <property type="component" value="Unassembled WGS sequence"/>
</dbReference>
<dbReference type="STRING" id="1314781.A0A165QSA3"/>
<protein>
    <recommendedName>
        <fullName evidence="4">ARM repeat-containing protein</fullName>
    </recommendedName>
</protein>